<feature type="region of interest" description="Disordered" evidence="1">
    <location>
        <begin position="1"/>
        <end position="20"/>
    </location>
</feature>
<evidence type="ECO:0000313" key="4">
    <source>
        <dbReference type="EMBL" id="KAJ8749042.1"/>
    </source>
</evidence>
<keyword evidence="5" id="KW-1185">Reference proteome</keyword>
<dbReference type="EMBL" id="JAIWQS010000012">
    <property type="protein sequence ID" value="KAJ8749042.1"/>
    <property type="molecule type" value="Genomic_DNA"/>
</dbReference>
<dbReference type="Pfam" id="PF05686">
    <property type="entry name" value="Glyco_transf_90"/>
    <property type="match status" value="1"/>
</dbReference>
<dbReference type="AlphaFoldDB" id="A0AAV8SA89"/>
<feature type="domain" description="Glycosyl transferase CAP10" evidence="3">
    <location>
        <begin position="197"/>
        <end position="446"/>
    </location>
</feature>
<gene>
    <name evidence="4" type="ORF">K2173_013486</name>
</gene>
<dbReference type="Proteomes" id="UP001159364">
    <property type="component" value="Linkage Group LG12"/>
</dbReference>
<keyword evidence="2" id="KW-0812">Transmembrane</keyword>
<protein>
    <recommendedName>
        <fullName evidence="3">Glycosyl transferase CAP10 domain-containing protein</fullName>
    </recommendedName>
</protein>
<keyword evidence="2" id="KW-1133">Transmembrane helix</keyword>
<proteinExistence type="predicted"/>
<evidence type="ECO:0000259" key="3">
    <source>
        <dbReference type="SMART" id="SM00672"/>
    </source>
</evidence>
<dbReference type="InterPro" id="IPR051091">
    <property type="entry name" value="O-Glucosyltr/Glycosyltrsf_90"/>
</dbReference>
<dbReference type="PROSITE" id="PS51257">
    <property type="entry name" value="PROKAR_LIPOPROTEIN"/>
    <property type="match status" value="1"/>
</dbReference>
<dbReference type="SMART" id="SM00672">
    <property type="entry name" value="CAP10"/>
    <property type="match status" value="1"/>
</dbReference>
<name>A0AAV8SA89_9ROSI</name>
<dbReference type="InterPro" id="IPR006598">
    <property type="entry name" value="CAP10"/>
</dbReference>
<reference evidence="4 5" key="1">
    <citation type="submission" date="2021-09" db="EMBL/GenBank/DDBJ databases">
        <title>Genomic insights and catalytic innovation underlie evolution of tropane alkaloids biosynthesis.</title>
        <authorList>
            <person name="Wang Y.-J."/>
            <person name="Tian T."/>
            <person name="Huang J.-P."/>
            <person name="Huang S.-X."/>
        </authorList>
    </citation>
    <scope>NUCLEOTIDE SEQUENCE [LARGE SCALE GENOMIC DNA]</scope>
    <source>
        <strain evidence="4">KIB-2018</strain>
        <tissue evidence="4">Leaf</tissue>
    </source>
</reference>
<dbReference type="PANTHER" id="PTHR12203">
    <property type="entry name" value="KDEL LYS-ASP-GLU-LEU CONTAINING - RELATED"/>
    <property type="match status" value="1"/>
</dbReference>
<evidence type="ECO:0000256" key="2">
    <source>
        <dbReference type="SAM" id="Phobius"/>
    </source>
</evidence>
<feature type="transmembrane region" description="Helical" evidence="2">
    <location>
        <begin position="35"/>
        <end position="54"/>
    </location>
</feature>
<organism evidence="4 5">
    <name type="scientific">Erythroxylum novogranatense</name>
    <dbReference type="NCBI Taxonomy" id="1862640"/>
    <lineage>
        <taxon>Eukaryota</taxon>
        <taxon>Viridiplantae</taxon>
        <taxon>Streptophyta</taxon>
        <taxon>Embryophyta</taxon>
        <taxon>Tracheophyta</taxon>
        <taxon>Spermatophyta</taxon>
        <taxon>Magnoliopsida</taxon>
        <taxon>eudicotyledons</taxon>
        <taxon>Gunneridae</taxon>
        <taxon>Pentapetalae</taxon>
        <taxon>rosids</taxon>
        <taxon>fabids</taxon>
        <taxon>Malpighiales</taxon>
        <taxon>Erythroxylaceae</taxon>
        <taxon>Erythroxylum</taxon>
    </lineage>
</organism>
<comment type="caution">
    <text evidence="4">The sequence shown here is derived from an EMBL/GenBank/DDBJ whole genome shotgun (WGS) entry which is preliminary data.</text>
</comment>
<evidence type="ECO:0000256" key="1">
    <source>
        <dbReference type="SAM" id="MobiDB-lite"/>
    </source>
</evidence>
<dbReference type="PANTHER" id="PTHR12203:SF85">
    <property type="entry name" value="GLYCOSYLTRANSFERASE FAMILY 90 PROTEIN"/>
    <property type="match status" value="1"/>
</dbReference>
<sequence>MADIREDNGKHHRPQLPHSNGNILASGCKRGIKRWVLVAAVLFSVVLVGYSRIWTSFAKFEASQTFQSVTAKLPFGGKVVSSRTNVKPYQFSLNCPEQKATPKCSTSADYPLTDNAKETISTQQCPEYFRWIHQDLEPWKQEGISRSTLESAKSVAQFRLVIISGKAYVEIYGRPYQTRDLFTMWGFVQLLRSFPGKLPDLELMFRCGDEPMIVRSAHQASNASAPPALFQYSGNSDSLVIVFPDWTFWGWAETNVKPWTTMLDLISEGNIRTKWQDRSPYAYWKGNPGVGFYRSDLMTCNVSDIHDWNARLYVQDWRKEKKQGFKHSKLEDQCTHRYKIYIEGWAWSVSEKYILACDSMTLIVKPSFYDFFSRSLEPMKHYWPLKTEKLCRSIEFAVEWGNTHPDKAQAIGKAGSEFIRESLKMEYVYDYMFHSLNEYAKLLKFKPRIPEGAVELCAEPLVCPQTGLWKEFLLDSMVKSPRDTPPCTMPPPFDNPTLQALRERNEHIIEQVDLWRSRRWQDKD</sequence>
<evidence type="ECO:0000313" key="5">
    <source>
        <dbReference type="Proteomes" id="UP001159364"/>
    </source>
</evidence>
<keyword evidence="2" id="KW-0472">Membrane</keyword>
<accession>A0AAV8SA89</accession>